<dbReference type="AlphaFoldDB" id="A0A931N2A9"/>
<evidence type="ECO:0000256" key="1">
    <source>
        <dbReference type="ARBA" id="ARBA00023015"/>
    </source>
</evidence>
<keyword evidence="7" id="KW-1185">Reference proteome</keyword>
<dbReference type="PANTHER" id="PTHR30055:SF234">
    <property type="entry name" value="HTH-TYPE TRANSCRIPTIONAL REGULATOR BETI"/>
    <property type="match status" value="1"/>
</dbReference>
<dbReference type="PROSITE" id="PS50977">
    <property type="entry name" value="HTH_TETR_2"/>
    <property type="match status" value="1"/>
</dbReference>
<dbReference type="PANTHER" id="PTHR30055">
    <property type="entry name" value="HTH-TYPE TRANSCRIPTIONAL REGULATOR RUTR"/>
    <property type="match status" value="1"/>
</dbReference>
<dbReference type="Pfam" id="PF16859">
    <property type="entry name" value="TetR_C_11"/>
    <property type="match status" value="1"/>
</dbReference>
<evidence type="ECO:0000256" key="4">
    <source>
        <dbReference type="PROSITE-ProRule" id="PRU00335"/>
    </source>
</evidence>
<dbReference type="InterPro" id="IPR009057">
    <property type="entry name" value="Homeodomain-like_sf"/>
</dbReference>
<protein>
    <submittedName>
        <fullName evidence="6">TetR/AcrR family transcriptional regulator</fullName>
    </submittedName>
</protein>
<comment type="caution">
    <text evidence="6">The sequence shown here is derived from an EMBL/GenBank/DDBJ whole genome shotgun (WGS) entry which is preliminary data.</text>
</comment>
<dbReference type="InterPro" id="IPR011075">
    <property type="entry name" value="TetR_C"/>
</dbReference>
<dbReference type="InterPro" id="IPR001647">
    <property type="entry name" value="HTH_TetR"/>
</dbReference>
<keyword evidence="3" id="KW-0804">Transcription</keyword>
<dbReference type="SUPFAM" id="SSF46689">
    <property type="entry name" value="Homeodomain-like"/>
    <property type="match status" value="1"/>
</dbReference>
<feature type="domain" description="HTH tetR-type" evidence="5">
    <location>
        <begin position="24"/>
        <end position="84"/>
    </location>
</feature>
<evidence type="ECO:0000313" key="6">
    <source>
        <dbReference type="EMBL" id="MBH0776719.1"/>
    </source>
</evidence>
<dbReference type="Proteomes" id="UP000655751">
    <property type="component" value="Unassembled WGS sequence"/>
</dbReference>
<dbReference type="PRINTS" id="PR00455">
    <property type="entry name" value="HTHTETR"/>
</dbReference>
<organism evidence="6 7">
    <name type="scientific">Nocardia bovistercoris</name>
    <dbReference type="NCBI Taxonomy" id="2785916"/>
    <lineage>
        <taxon>Bacteria</taxon>
        <taxon>Bacillati</taxon>
        <taxon>Actinomycetota</taxon>
        <taxon>Actinomycetes</taxon>
        <taxon>Mycobacteriales</taxon>
        <taxon>Nocardiaceae</taxon>
        <taxon>Nocardia</taxon>
    </lineage>
</organism>
<evidence type="ECO:0000259" key="5">
    <source>
        <dbReference type="PROSITE" id="PS50977"/>
    </source>
</evidence>
<dbReference type="SUPFAM" id="SSF48498">
    <property type="entry name" value="Tetracyclin repressor-like, C-terminal domain"/>
    <property type="match status" value="1"/>
</dbReference>
<reference evidence="6" key="1">
    <citation type="submission" date="2020-11" db="EMBL/GenBank/DDBJ databases">
        <title>Nocardia NEAU-351.nov., a novel actinomycete isolated from the cow dung.</title>
        <authorList>
            <person name="Zhang X."/>
        </authorList>
    </citation>
    <scope>NUCLEOTIDE SEQUENCE</scope>
    <source>
        <strain evidence="6">NEAU-351</strain>
    </source>
</reference>
<dbReference type="GO" id="GO:0000976">
    <property type="term" value="F:transcription cis-regulatory region binding"/>
    <property type="evidence" value="ECO:0007669"/>
    <property type="project" value="TreeGrafter"/>
</dbReference>
<keyword evidence="1" id="KW-0805">Transcription regulation</keyword>
<dbReference type="EMBL" id="JADMLG010000003">
    <property type="protein sequence ID" value="MBH0776719.1"/>
    <property type="molecule type" value="Genomic_DNA"/>
</dbReference>
<accession>A0A931N2A9</accession>
<proteinExistence type="predicted"/>
<dbReference type="Gene3D" id="1.10.357.10">
    <property type="entry name" value="Tetracycline Repressor, domain 2"/>
    <property type="match status" value="1"/>
</dbReference>
<evidence type="ECO:0000256" key="2">
    <source>
        <dbReference type="ARBA" id="ARBA00023125"/>
    </source>
</evidence>
<dbReference type="GO" id="GO:0003700">
    <property type="term" value="F:DNA-binding transcription factor activity"/>
    <property type="evidence" value="ECO:0007669"/>
    <property type="project" value="TreeGrafter"/>
</dbReference>
<dbReference type="Pfam" id="PF00440">
    <property type="entry name" value="TetR_N"/>
    <property type="match status" value="1"/>
</dbReference>
<evidence type="ECO:0000256" key="3">
    <source>
        <dbReference type="ARBA" id="ARBA00023163"/>
    </source>
</evidence>
<evidence type="ECO:0000313" key="7">
    <source>
        <dbReference type="Proteomes" id="UP000655751"/>
    </source>
</evidence>
<feature type="DNA-binding region" description="H-T-H motif" evidence="4">
    <location>
        <begin position="47"/>
        <end position="66"/>
    </location>
</feature>
<dbReference type="InterPro" id="IPR036271">
    <property type="entry name" value="Tet_transcr_reg_TetR-rel_C_sf"/>
</dbReference>
<dbReference type="InterPro" id="IPR050109">
    <property type="entry name" value="HTH-type_TetR-like_transc_reg"/>
</dbReference>
<dbReference type="Gene3D" id="1.10.10.60">
    <property type="entry name" value="Homeodomain-like"/>
    <property type="match status" value="1"/>
</dbReference>
<keyword evidence="2 4" id="KW-0238">DNA-binding</keyword>
<dbReference type="RefSeq" id="WP_196149039.1">
    <property type="nucleotide sequence ID" value="NZ_JADMLG010000003.1"/>
</dbReference>
<name>A0A931N2A9_9NOCA</name>
<gene>
    <name evidence="6" type="ORF">IT779_10530</name>
</gene>
<sequence>MAIVAEVAAGHRRGRGRPAGSDGADTRDRILHAAREIFSEVGYDGATFKDIAARAGVSRTNVNHHFHSKEELYRMLFQATRDSVIAVGITDAASQPTLVDRMSAFLRTAVQIDSADRTYARFIASSLFDSFRNPEFDARSRDQLDDVRTFIKDSLEDAVECGAVRPDIDVVAITEMLIAVMWGMSMYAGFVGTHDQLESVVDQFVRLLEGSLW</sequence>